<dbReference type="AlphaFoldDB" id="A0A9N7V1M5"/>
<reference evidence="2" key="1">
    <citation type="submission" date="2020-03" db="EMBL/GenBank/DDBJ databases">
        <authorList>
            <person name="Weist P."/>
        </authorList>
    </citation>
    <scope>NUCLEOTIDE SEQUENCE</scope>
</reference>
<feature type="compositionally biased region" description="Polar residues" evidence="1">
    <location>
        <begin position="145"/>
        <end position="158"/>
    </location>
</feature>
<dbReference type="EMBL" id="CADEAL010002458">
    <property type="protein sequence ID" value="CAB1440467.1"/>
    <property type="molecule type" value="Genomic_DNA"/>
</dbReference>
<sequence length="192" mass="20519">MFLTCSGGSVASNQWKHTEEEERVSIDLSVTQLSSTRLQEEFLLNVNELASVGPAAFPSKPPSIVTIDPREVSFPGYQPTSCSDEVISVFGLHSACRALGGLLNHPWEQSEQGGHWFSGVTGLISLQSDSVLSTVDPGDFPPSTQPSAHHTPEGQTSPPLIDSVHSSSERVGLRHTESPPVFISTGHPSGFT</sequence>
<evidence type="ECO:0000256" key="1">
    <source>
        <dbReference type="SAM" id="MobiDB-lite"/>
    </source>
</evidence>
<keyword evidence="3" id="KW-1185">Reference proteome</keyword>
<protein>
    <submittedName>
        <fullName evidence="2">Uncharacterized protein</fullName>
    </submittedName>
</protein>
<comment type="caution">
    <text evidence="2">The sequence shown here is derived from an EMBL/GenBank/DDBJ whole genome shotgun (WGS) entry which is preliminary data.</text>
</comment>
<name>A0A9N7V1M5_PLEPL</name>
<evidence type="ECO:0000313" key="2">
    <source>
        <dbReference type="EMBL" id="CAB1440467.1"/>
    </source>
</evidence>
<accession>A0A9N7V1M5</accession>
<feature type="compositionally biased region" description="Basic and acidic residues" evidence="1">
    <location>
        <begin position="167"/>
        <end position="177"/>
    </location>
</feature>
<organism evidence="2 3">
    <name type="scientific">Pleuronectes platessa</name>
    <name type="common">European plaice</name>
    <dbReference type="NCBI Taxonomy" id="8262"/>
    <lineage>
        <taxon>Eukaryota</taxon>
        <taxon>Metazoa</taxon>
        <taxon>Chordata</taxon>
        <taxon>Craniata</taxon>
        <taxon>Vertebrata</taxon>
        <taxon>Euteleostomi</taxon>
        <taxon>Actinopterygii</taxon>
        <taxon>Neopterygii</taxon>
        <taxon>Teleostei</taxon>
        <taxon>Neoteleostei</taxon>
        <taxon>Acanthomorphata</taxon>
        <taxon>Carangaria</taxon>
        <taxon>Pleuronectiformes</taxon>
        <taxon>Pleuronectoidei</taxon>
        <taxon>Pleuronectidae</taxon>
        <taxon>Pleuronectes</taxon>
    </lineage>
</organism>
<gene>
    <name evidence="2" type="ORF">PLEPLA_LOCUS28233</name>
</gene>
<dbReference type="Proteomes" id="UP001153269">
    <property type="component" value="Unassembled WGS sequence"/>
</dbReference>
<feature type="region of interest" description="Disordered" evidence="1">
    <location>
        <begin position="134"/>
        <end position="192"/>
    </location>
</feature>
<proteinExistence type="predicted"/>
<evidence type="ECO:0000313" key="3">
    <source>
        <dbReference type="Proteomes" id="UP001153269"/>
    </source>
</evidence>